<reference evidence="1" key="2">
    <citation type="journal article" date="2022" name="New Phytol.">
        <title>Evolutionary transition to the ectomycorrhizal habit in the genomes of a hyperdiverse lineage of mushroom-forming fungi.</title>
        <authorList>
            <person name="Looney B."/>
            <person name="Miyauchi S."/>
            <person name="Morin E."/>
            <person name="Drula E."/>
            <person name="Courty P.E."/>
            <person name="Kohler A."/>
            <person name="Kuo A."/>
            <person name="LaButti K."/>
            <person name="Pangilinan J."/>
            <person name="Lipzen A."/>
            <person name="Riley R."/>
            <person name="Andreopoulos W."/>
            <person name="He G."/>
            <person name="Johnson J."/>
            <person name="Nolan M."/>
            <person name="Tritt A."/>
            <person name="Barry K.W."/>
            <person name="Grigoriev I.V."/>
            <person name="Nagy L.G."/>
            <person name="Hibbett D."/>
            <person name="Henrissat B."/>
            <person name="Matheny P.B."/>
            <person name="Labbe J."/>
            <person name="Martin F.M."/>
        </authorList>
    </citation>
    <scope>NUCLEOTIDE SEQUENCE</scope>
    <source>
        <strain evidence="1">EC-137</strain>
    </source>
</reference>
<sequence>MADEKNTSVVVSTASVNSRSIGQPHDSDDIKLAQLGYRSEFKREFTFFDTVCFGFSVIGIIGAVSSTLTFPLISGGHFSLVWGWLIASCFVMTVAASLAELTSSMPTSAGLYYFSAKLAPPEWAPLASWITGWANVTGQIALLCSIEYTCALMITTAIATGSDSRIIPSSGATFGILLAILALHSVMSAFATKIIARLTVLYTAMNVGTSVAVIVAMVVCGRQNLVSSEIAWTDFTNDTGWTNDGFAFLLAFVATMWDLIGYDAAAHISEEVSGASWSAPMAILTGVGGSAILGWGLWIATSYTMVSIPSVTASTFSLPMGQHFVNVFGKRGALAVWSLIIVNQLMTGAASGVDASRAVFAFARDNALPGSRWLKRVNSYTRTPVFAVWFVMFWAAILGLLGFSTAALNSLAGASVVGLYSSYAIPIFLRNWSGRSRFIPGPFSLGKWHTLIGVIAILWIIFMDIVLMFPTVTHPTSTSMNYAVVIIGAVFVFSGISWILSARKWFKGPVPNIGEQEPVEKL</sequence>
<dbReference type="EMBL" id="MU273475">
    <property type="protein sequence ID" value="KAI0036099.1"/>
    <property type="molecule type" value="Genomic_DNA"/>
</dbReference>
<dbReference type="Proteomes" id="UP000814128">
    <property type="component" value="Unassembled WGS sequence"/>
</dbReference>
<organism evidence="1 2">
    <name type="scientific">Vararia minispora EC-137</name>
    <dbReference type="NCBI Taxonomy" id="1314806"/>
    <lineage>
        <taxon>Eukaryota</taxon>
        <taxon>Fungi</taxon>
        <taxon>Dikarya</taxon>
        <taxon>Basidiomycota</taxon>
        <taxon>Agaricomycotina</taxon>
        <taxon>Agaricomycetes</taxon>
        <taxon>Russulales</taxon>
        <taxon>Lachnocladiaceae</taxon>
        <taxon>Vararia</taxon>
    </lineage>
</organism>
<comment type="caution">
    <text evidence="1">The sequence shown here is derived from an EMBL/GenBank/DDBJ whole genome shotgun (WGS) entry which is preliminary data.</text>
</comment>
<proteinExistence type="predicted"/>
<evidence type="ECO:0000313" key="1">
    <source>
        <dbReference type="EMBL" id="KAI0036099.1"/>
    </source>
</evidence>
<evidence type="ECO:0000313" key="2">
    <source>
        <dbReference type="Proteomes" id="UP000814128"/>
    </source>
</evidence>
<reference evidence="1" key="1">
    <citation type="submission" date="2021-02" db="EMBL/GenBank/DDBJ databases">
        <authorList>
            <consortium name="DOE Joint Genome Institute"/>
            <person name="Ahrendt S."/>
            <person name="Looney B.P."/>
            <person name="Miyauchi S."/>
            <person name="Morin E."/>
            <person name="Drula E."/>
            <person name="Courty P.E."/>
            <person name="Chicoki N."/>
            <person name="Fauchery L."/>
            <person name="Kohler A."/>
            <person name="Kuo A."/>
            <person name="Labutti K."/>
            <person name="Pangilinan J."/>
            <person name="Lipzen A."/>
            <person name="Riley R."/>
            <person name="Andreopoulos W."/>
            <person name="He G."/>
            <person name="Johnson J."/>
            <person name="Barry K.W."/>
            <person name="Grigoriev I.V."/>
            <person name="Nagy L."/>
            <person name="Hibbett D."/>
            <person name="Henrissat B."/>
            <person name="Matheny P.B."/>
            <person name="Labbe J."/>
            <person name="Martin F."/>
        </authorList>
    </citation>
    <scope>NUCLEOTIDE SEQUENCE</scope>
    <source>
        <strain evidence="1">EC-137</strain>
    </source>
</reference>
<protein>
    <submittedName>
        <fullName evidence="1">Amino acid/polyamine transporter I</fullName>
    </submittedName>
</protein>
<name>A0ACB8QW26_9AGAM</name>
<accession>A0ACB8QW26</accession>
<gene>
    <name evidence="1" type="ORF">K488DRAFT_76150</name>
</gene>
<keyword evidence="2" id="KW-1185">Reference proteome</keyword>